<evidence type="ECO:0000313" key="2">
    <source>
        <dbReference type="Proteomes" id="UP000831775"/>
    </source>
</evidence>
<keyword evidence="2" id="KW-1185">Reference proteome</keyword>
<gene>
    <name evidence="1" type="ORF">MUN76_15190</name>
</gene>
<dbReference type="EMBL" id="CP095043">
    <property type="protein sequence ID" value="UOQ60354.1"/>
    <property type="molecule type" value="Genomic_DNA"/>
</dbReference>
<organism evidence="1 2">
    <name type="scientific">Leucobacter rhizosphaerae</name>
    <dbReference type="NCBI Taxonomy" id="2932245"/>
    <lineage>
        <taxon>Bacteria</taxon>
        <taxon>Bacillati</taxon>
        <taxon>Actinomycetota</taxon>
        <taxon>Actinomycetes</taxon>
        <taxon>Micrococcales</taxon>
        <taxon>Microbacteriaceae</taxon>
        <taxon>Leucobacter</taxon>
    </lineage>
</organism>
<dbReference type="RefSeq" id="WP_244685918.1">
    <property type="nucleotide sequence ID" value="NZ_CP095043.1"/>
</dbReference>
<evidence type="ECO:0000313" key="1">
    <source>
        <dbReference type="EMBL" id="UOQ60354.1"/>
    </source>
</evidence>
<name>A0ABY4FW09_9MICO</name>
<proteinExistence type="predicted"/>
<accession>A0ABY4FW09</accession>
<dbReference type="Proteomes" id="UP000831775">
    <property type="component" value="Chromosome"/>
</dbReference>
<reference evidence="1 2" key="1">
    <citation type="submission" date="2022-04" db="EMBL/GenBank/DDBJ databases">
        <title>Leucobacter sp. isolated from rhizosphere of onion.</title>
        <authorList>
            <person name="Won M."/>
            <person name="Lee C.-M."/>
            <person name="Woen H.-Y."/>
            <person name="Kwon S.-W."/>
        </authorList>
    </citation>
    <scope>NUCLEOTIDE SEQUENCE [LARGE SCALE GENOMIC DNA]</scope>
    <source>
        <strain evidence="1 2">H25R-14</strain>
    </source>
</reference>
<sequence>MSKRIDHAEQARTLLEPLDSRYSDFDRVQFVAEAHVHATLAMVEQQRIANIIALYHHDPEKQTGGSASDFANEAWDHLADGPIRQALGLDK</sequence>
<protein>
    <submittedName>
        <fullName evidence="1">Uncharacterized protein</fullName>
    </submittedName>
</protein>